<feature type="domain" description="N-acetyltransferase" evidence="1">
    <location>
        <begin position="122"/>
        <end position="207"/>
    </location>
</feature>
<dbReference type="EMBL" id="AP018227">
    <property type="protein sequence ID" value="BAY80568.1"/>
    <property type="molecule type" value="Genomic_DNA"/>
</dbReference>
<sequence>MSLEIIRLEKTQISQAADTLIDAFRIEPENQEQTQEDWLSQLFFQEIVLFGEENYRETWEACLRYFQPLRHVYTTPEMKGVAVWIPPLGYPLDVWRCLQAGYYTGLNYSFPFSLLNKTYYDLNIKQPYWCLSILGVSKDYRRQGIGSALIKPILERASSDDLPCYLFTQTEEGVKFYESNGFEVSKKIEVPVTFDKTITYWIMKKEP</sequence>
<dbReference type="GO" id="GO:0016747">
    <property type="term" value="F:acyltransferase activity, transferring groups other than amino-acyl groups"/>
    <property type="evidence" value="ECO:0007669"/>
    <property type="project" value="InterPro"/>
</dbReference>
<dbReference type="SUPFAM" id="SSF55729">
    <property type="entry name" value="Acyl-CoA N-acyltransferases (Nat)"/>
    <property type="match status" value="1"/>
</dbReference>
<evidence type="ECO:0000313" key="3">
    <source>
        <dbReference type="Proteomes" id="UP000218418"/>
    </source>
</evidence>
<dbReference type="AlphaFoldDB" id="A0A1Z4LHK6"/>
<dbReference type="Pfam" id="PF13508">
    <property type="entry name" value="Acetyltransf_7"/>
    <property type="match status" value="1"/>
</dbReference>
<evidence type="ECO:0000313" key="2">
    <source>
        <dbReference type="EMBL" id="BAY80568.1"/>
    </source>
</evidence>
<organism evidence="2 3">
    <name type="scientific">Calothrix parasitica NIES-267</name>
    <dbReference type="NCBI Taxonomy" id="1973488"/>
    <lineage>
        <taxon>Bacteria</taxon>
        <taxon>Bacillati</taxon>
        <taxon>Cyanobacteriota</taxon>
        <taxon>Cyanophyceae</taxon>
        <taxon>Nostocales</taxon>
        <taxon>Calotrichaceae</taxon>
        <taxon>Calothrix</taxon>
    </lineage>
</organism>
<protein>
    <submittedName>
        <fullName evidence="2">Acetyltransferase</fullName>
    </submittedName>
</protein>
<gene>
    <name evidence="2" type="ORF">NIES267_00250</name>
</gene>
<keyword evidence="2" id="KW-0808">Transferase</keyword>
<dbReference type="PANTHER" id="PTHR42791:SF1">
    <property type="entry name" value="N-ACETYLTRANSFERASE DOMAIN-CONTAINING PROTEIN"/>
    <property type="match status" value="1"/>
</dbReference>
<dbReference type="Gene3D" id="3.40.630.30">
    <property type="match status" value="1"/>
</dbReference>
<evidence type="ECO:0000259" key="1">
    <source>
        <dbReference type="PROSITE" id="PS51186"/>
    </source>
</evidence>
<reference evidence="2 3" key="1">
    <citation type="submission" date="2017-06" db="EMBL/GenBank/DDBJ databases">
        <title>Genome sequencing of cyanobaciteial culture collection at National Institute for Environmental Studies (NIES).</title>
        <authorList>
            <person name="Hirose Y."/>
            <person name="Shimura Y."/>
            <person name="Fujisawa T."/>
            <person name="Nakamura Y."/>
            <person name="Kawachi M."/>
        </authorList>
    </citation>
    <scope>NUCLEOTIDE SEQUENCE [LARGE SCALE GENOMIC DNA]</scope>
    <source>
        <strain evidence="2 3">NIES-267</strain>
    </source>
</reference>
<dbReference type="InterPro" id="IPR052523">
    <property type="entry name" value="Trichothecene_AcTrans"/>
</dbReference>
<dbReference type="InterPro" id="IPR000182">
    <property type="entry name" value="GNAT_dom"/>
</dbReference>
<dbReference type="Proteomes" id="UP000218418">
    <property type="component" value="Chromosome"/>
</dbReference>
<keyword evidence="3" id="KW-1185">Reference proteome</keyword>
<accession>A0A1Z4LHK6</accession>
<dbReference type="CDD" id="cd04301">
    <property type="entry name" value="NAT_SF"/>
    <property type="match status" value="1"/>
</dbReference>
<dbReference type="OrthoDB" id="7057833at2"/>
<dbReference type="PANTHER" id="PTHR42791">
    <property type="entry name" value="GNAT FAMILY ACETYLTRANSFERASE"/>
    <property type="match status" value="1"/>
</dbReference>
<name>A0A1Z4LHK6_9CYAN</name>
<dbReference type="InterPro" id="IPR016181">
    <property type="entry name" value="Acyl_CoA_acyltransferase"/>
</dbReference>
<proteinExistence type="predicted"/>
<dbReference type="PROSITE" id="PS51186">
    <property type="entry name" value="GNAT"/>
    <property type="match status" value="1"/>
</dbReference>